<name>A0A1F6F051_9BACT</name>
<protein>
    <recommendedName>
        <fullName evidence="4">DUF1634 domain-containing protein</fullName>
    </recommendedName>
</protein>
<feature type="transmembrane region" description="Helical" evidence="1">
    <location>
        <begin position="33"/>
        <end position="55"/>
    </location>
</feature>
<comment type="caution">
    <text evidence="2">The sequence shown here is derived from an EMBL/GenBank/DDBJ whole genome shotgun (WGS) entry which is preliminary data.</text>
</comment>
<evidence type="ECO:0000256" key="1">
    <source>
        <dbReference type="SAM" id="Phobius"/>
    </source>
</evidence>
<keyword evidence="1" id="KW-0812">Transmembrane</keyword>
<evidence type="ECO:0008006" key="4">
    <source>
        <dbReference type="Google" id="ProtNLM"/>
    </source>
</evidence>
<accession>A0A1F6F051</accession>
<dbReference type="AlphaFoldDB" id="A0A1F6F051"/>
<organism evidence="2 3">
    <name type="scientific">Candidatus Kaiserbacteria bacterium RIFCSPLOWO2_02_FULL_55_12</name>
    <dbReference type="NCBI Taxonomy" id="1798522"/>
    <lineage>
        <taxon>Bacteria</taxon>
        <taxon>Candidatus Kaiseribacteriota</taxon>
    </lineage>
</organism>
<evidence type="ECO:0000313" key="2">
    <source>
        <dbReference type="EMBL" id="OGG79244.1"/>
    </source>
</evidence>
<gene>
    <name evidence="2" type="ORF">A3J11_02800</name>
</gene>
<feature type="transmembrane region" description="Helical" evidence="1">
    <location>
        <begin position="75"/>
        <end position="106"/>
    </location>
</feature>
<evidence type="ECO:0000313" key="3">
    <source>
        <dbReference type="Proteomes" id="UP000178919"/>
    </source>
</evidence>
<dbReference type="Proteomes" id="UP000178919">
    <property type="component" value="Unassembled WGS sequence"/>
</dbReference>
<sequence>MNNTMIENTERSERTDQTDIERIVMRRVRLIRVLRLVISTAVLALLTGIAALWGVGREVWVARVFQNAPTDFVQLPIFFLAAFVHTRLIVQVLAVLTLASIVYLVAEITRLLSDILKPARV</sequence>
<keyword evidence="1" id="KW-0472">Membrane</keyword>
<reference evidence="2 3" key="1">
    <citation type="journal article" date="2016" name="Nat. Commun.">
        <title>Thousands of microbial genomes shed light on interconnected biogeochemical processes in an aquifer system.</title>
        <authorList>
            <person name="Anantharaman K."/>
            <person name="Brown C.T."/>
            <person name="Hug L.A."/>
            <person name="Sharon I."/>
            <person name="Castelle C.J."/>
            <person name="Probst A.J."/>
            <person name="Thomas B.C."/>
            <person name="Singh A."/>
            <person name="Wilkins M.J."/>
            <person name="Karaoz U."/>
            <person name="Brodie E.L."/>
            <person name="Williams K.H."/>
            <person name="Hubbard S.S."/>
            <person name="Banfield J.F."/>
        </authorList>
    </citation>
    <scope>NUCLEOTIDE SEQUENCE [LARGE SCALE GENOMIC DNA]</scope>
</reference>
<keyword evidence="1" id="KW-1133">Transmembrane helix</keyword>
<proteinExistence type="predicted"/>
<dbReference type="EMBL" id="MFMJ01000023">
    <property type="protein sequence ID" value="OGG79244.1"/>
    <property type="molecule type" value="Genomic_DNA"/>
</dbReference>